<proteinExistence type="predicted"/>
<comment type="caution">
    <text evidence="2">The sequence shown here is derived from an EMBL/GenBank/DDBJ whole genome shotgun (WGS) entry which is preliminary data.</text>
</comment>
<evidence type="ECO:0000313" key="3">
    <source>
        <dbReference type="EMBL" id="CAL6082410.1"/>
    </source>
</evidence>
<dbReference type="EMBL" id="CAXDID020000364">
    <property type="protein sequence ID" value="CAL6082410.1"/>
    <property type="molecule type" value="Genomic_DNA"/>
</dbReference>
<feature type="transmembrane region" description="Helical" evidence="1">
    <location>
        <begin position="217"/>
        <end position="236"/>
    </location>
</feature>
<evidence type="ECO:0000313" key="2">
    <source>
        <dbReference type="EMBL" id="CAI9955077.1"/>
    </source>
</evidence>
<evidence type="ECO:0000313" key="4">
    <source>
        <dbReference type="Proteomes" id="UP001642409"/>
    </source>
</evidence>
<keyword evidence="1" id="KW-1133">Transmembrane helix</keyword>
<reference evidence="2" key="1">
    <citation type="submission" date="2023-06" db="EMBL/GenBank/DDBJ databases">
        <authorList>
            <person name="Kurt Z."/>
        </authorList>
    </citation>
    <scope>NUCLEOTIDE SEQUENCE</scope>
</reference>
<keyword evidence="1" id="KW-0812">Transmembrane</keyword>
<feature type="transmembrane region" description="Helical" evidence="1">
    <location>
        <begin position="112"/>
        <end position="131"/>
    </location>
</feature>
<evidence type="ECO:0000256" key="1">
    <source>
        <dbReference type="SAM" id="Phobius"/>
    </source>
</evidence>
<feature type="transmembrane region" description="Helical" evidence="1">
    <location>
        <begin position="36"/>
        <end position="57"/>
    </location>
</feature>
<accession>A0AA86UKS1</accession>
<feature type="transmembrane region" description="Helical" evidence="1">
    <location>
        <begin position="256"/>
        <end position="273"/>
    </location>
</feature>
<name>A0AA86UKS1_9EUKA</name>
<protein>
    <submittedName>
        <fullName evidence="2">Uncharacterized protein</fullName>
    </submittedName>
</protein>
<sequence>MSYETCKQISECSKFICSLFPSCNAKSMYNSTLLDVFAILFFIVAACNVVIFVLYILMKQKNNTTIQFLKISVVTCVALLCRAFWCLFYKYAYSSDSAVQALQILNATSLTLIYLQQSFYIQSWLQVILVLNSMRGKTLVKWLFPVIDSILCLICIILITIRCLTHNNHLYVIFTQFTACMSLLLSFLFVITGSIIFSKLKSQYRFCSKTVQSFTSIAFVFVLLTVTRFLAMMWQFFYDKMEQNLFGILEYFVPDAVSSFVVNGMQLGIYLQINRKFKYDGLVEEGSQAYTL</sequence>
<feature type="transmembrane region" description="Helical" evidence="1">
    <location>
        <begin position="143"/>
        <end position="161"/>
    </location>
</feature>
<feature type="transmembrane region" description="Helical" evidence="1">
    <location>
        <begin position="69"/>
        <end position="92"/>
    </location>
</feature>
<keyword evidence="4" id="KW-1185">Reference proteome</keyword>
<organism evidence="2">
    <name type="scientific">Hexamita inflata</name>
    <dbReference type="NCBI Taxonomy" id="28002"/>
    <lineage>
        <taxon>Eukaryota</taxon>
        <taxon>Metamonada</taxon>
        <taxon>Diplomonadida</taxon>
        <taxon>Hexamitidae</taxon>
        <taxon>Hexamitinae</taxon>
        <taxon>Hexamita</taxon>
    </lineage>
</organism>
<keyword evidence="1" id="KW-0472">Membrane</keyword>
<reference evidence="3 4" key="2">
    <citation type="submission" date="2024-07" db="EMBL/GenBank/DDBJ databases">
        <authorList>
            <person name="Akdeniz Z."/>
        </authorList>
    </citation>
    <scope>NUCLEOTIDE SEQUENCE [LARGE SCALE GENOMIC DNA]</scope>
</reference>
<dbReference type="Proteomes" id="UP001642409">
    <property type="component" value="Unassembled WGS sequence"/>
</dbReference>
<gene>
    <name evidence="2" type="ORF">HINF_LOCUS42722</name>
    <name evidence="3" type="ORF">HINF_LOCUS61202</name>
</gene>
<dbReference type="EMBL" id="CATOUU010000855">
    <property type="protein sequence ID" value="CAI9955077.1"/>
    <property type="molecule type" value="Genomic_DNA"/>
</dbReference>
<dbReference type="AlphaFoldDB" id="A0AA86UKS1"/>
<feature type="transmembrane region" description="Helical" evidence="1">
    <location>
        <begin position="173"/>
        <end position="197"/>
    </location>
</feature>